<organism evidence="1 2">
    <name type="scientific">Tanacetum coccineum</name>
    <dbReference type="NCBI Taxonomy" id="301880"/>
    <lineage>
        <taxon>Eukaryota</taxon>
        <taxon>Viridiplantae</taxon>
        <taxon>Streptophyta</taxon>
        <taxon>Embryophyta</taxon>
        <taxon>Tracheophyta</taxon>
        <taxon>Spermatophyta</taxon>
        <taxon>Magnoliopsida</taxon>
        <taxon>eudicotyledons</taxon>
        <taxon>Gunneridae</taxon>
        <taxon>Pentapetalae</taxon>
        <taxon>asterids</taxon>
        <taxon>campanulids</taxon>
        <taxon>Asterales</taxon>
        <taxon>Asteraceae</taxon>
        <taxon>Asteroideae</taxon>
        <taxon>Anthemideae</taxon>
        <taxon>Anthemidinae</taxon>
        <taxon>Tanacetum</taxon>
    </lineage>
</organism>
<accession>A0ABQ4ZHA5</accession>
<reference evidence="1" key="2">
    <citation type="submission" date="2022-01" db="EMBL/GenBank/DDBJ databases">
        <authorList>
            <person name="Yamashiro T."/>
            <person name="Shiraishi A."/>
            <person name="Satake H."/>
            <person name="Nakayama K."/>
        </authorList>
    </citation>
    <scope>NUCLEOTIDE SEQUENCE</scope>
</reference>
<evidence type="ECO:0000313" key="1">
    <source>
        <dbReference type="EMBL" id="GJS89207.1"/>
    </source>
</evidence>
<comment type="caution">
    <text evidence="1">The sequence shown here is derived from an EMBL/GenBank/DDBJ whole genome shotgun (WGS) entry which is preliminary data.</text>
</comment>
<name>A0ABQ4ZHA5_9ASTR</name>
<keyword evidence="2" id="KW-1185">Reference proteome</keyword>
<proteinExistence type="predicted"/>
<dbReference type="Proteomes" id="UP001151760">
    <property type="component" value="Unassembled WGS sequence"/>
</dbReference>
<dbReference type="EMBL" id="BQNB010011333">
    <property type="protein sequence ID" value="GJS89207.1"/>
    <property type="molecule type" value="Genomic_DNA"/>
</dbReference>
<sequence length="155" mass="17519">MIVGVEERRHGPSDAMHNPSQPFEFLLKETCLIFHKHRTFKSGYLRITLTKWEILPESTFNSIAVGDLQDSIELKRVLTDAPVTRTASTAVKPCQEDSYEFYLITDNLNVGVATFSEVGFIDTCSYSSFQSQSFSIKILDTKLPHHQSASKSNKE</sequence>
<gene>
    <name evidence="1" type="ORF">Tco_0771843</name>
</gene>
<protein>
    <submittedName>
        <fullName evidence="1">Uncharacterized protein</fullName>
    </submittedName>
</protein>
<evidence type="ECO:0000313" key="2">
    <source>
        <dbReference type="Proteomes" id="UP001151760"/>
    </source>
</evidence>
<reference evidence="1" key="1">
    <citation type="journal article" date="2022" name="Int. J. Mol. Sci.">
        <title>Draft Genome of Tanacetum Coccineum: Genomic Comparison of Closely Related Tanacetum-Family Plants.</title>
        <authorList>
            <person name="Yamashiro T."/>
            <person name="Shiraishi A."/>
            <person name="Nakayama K."/>
            <person name="Satake H."/>
        </authorList>
    </citation>
    <scope>NUCLEOTIDE SEQUENCE</scope>
</reference>